<keyword evidence="2" id="KW-1185">Reference proteome</keyword>
<dbReference type="InterPro" id="IPR004155">
    <property type="entry name" value="PBS_lyase_HEAT"/>
</dbReference>
<dbReference type="Proteomes" id="UP000544110">
    <property type="component" value="Unassembled WGS sequence"/>
</dbReference>
<dbReference type="PANTHER" id="PTHR12697:SF38">
    <property type="entry name" value="PBS LYASE HEAT DOMAIN PROTEIN REPEAT-CONTAINING PROTEIN"/>
    <property type="match status" value="1"/>
</dbReference>
<dbReference type="Pfam" id="PF13646">
    <property type="entry name" value="HEAT_2"/>
    <property type="match status" value="2"/>
</dbReference>
<dbReference type="EMBL" id="JACCAC010000001">
    <property type="protein sequence ID" value="NYG55431.1"/>
    <property type="molecule type" value="Genomic_DNA"/>
</dbReference>
<gene>
    <name evidence="1" type="ORF">BJ989_001735</name>
</gene>
<reference evidence="1 2" key="1">
    <citation type="submission" date="2020-07" db="EMBL/GenBank/DDBJ databases">
        <title>Sequencing the genomes of 1000 actinobacteria strains.</title>
        <authorList>
            <person name="Klenk H.-P."/>
        </authorList>
    </citation>
    <scope>NUCLEOTIDE SEQUENCE [LARGE SCALE GENOMIC DNA]</scope>
    <source>
        <strain evidence="1 2">DSM 24552</strain>
    </source>
</reference>
<accession>A0A7Y9RRV0</accession>
<dbReference type="SUPFAM" id="SSF48371">
    <property type="entry name" value="ARM repeat"/>
    <property type="match status" value="1"/>
</dbReference>
<organism evidence="1 2">
    <name type="scientific">Nocardioides perillae</name>
    <dbReference type="NCBI Taxonomy" id="1119534"/>
    <lineage>
        <taxon>Bacteria</taxon>
        <taxon>Bacillati</taxon>
        <taxon>Actinomycetota</taxon>
        <taxon>Actinomycetes</taxon>
        <taxon>Propionibacteriales</taxon>
        <taxon>Nocardioidaceae</taxon>
        <taxon>Nocardioides</taxon>
    </lineage>
</organism>
<evidence type="ECO:0000313" key="1">
    <source>
        <dbReference type="EMBL" id="NYG55431.1"/>
    </source>
</evidence>
<dbReference type="InterPro" id="IPR011989">
    <property type="entry name" value="ARM-like"/>
</dbReference>
<dbReference type="RefSeq" id="WP_179517873.1">
    <property type="nucleotide sequence ID" value="NZ_JACCAC010000001.1"/>
</dbReference>
<evidence type="ECO:0000313" key="2">
    <source>
        <dbReference type="Proteomes" id="UP000544110"/>
    </source>
</evidence>
<dbReference type="AlphaFoldDB" id="A0A7Y9RRV0"/>
<dbReference type="GO" id="GO:0016491">
    <property type="term" value="F:oxidoreductase activity"/>
    <property type="evidence" value="ECO:0007669"/>
    <property type="project" value="TreeGrafter"/>
</dbReference>
<dbReference type="Gene3D" id="1.25.10.10">
    <property type="entry name" value="Leucine-rich Repeat Variant"/>
    <property type="match status" value="2"/>
</dbReference>
<proteinExistence type="predicted"/>
<protein>
    <submittedName>
        <fullName evidence="1">HEAT repeat protein</fullName>
    </submittedName>
</protein>
<comment type="caution">
    <text evidence="1">The sequence shown here is derived from an EMBL/GenBank/DDBJ whole genome shotgun (WGS) entry which is preliminary data.</text>
</comment>
<sequence>MDLGFFALVAGVLLALLCVGLVLALVAVRLGTGRAERRRAELRTPVWRLVLTMTTGEDDEVDEALAGLERASRSEVAVVEADAFGLLPKLRGASQERLRQLLRHWGSAARAEALVGSWSAVRRCRGLYRLGMLADPASLPLVLDRLGDRDFAVRRVAVQALGSLGDASAVRPALDLVAGEPVLRRDLLAALSRIGAASAPVLEQELVEALAGVGGASVTGAGPTAEAGASDELRPEEARARRRAQLSAEGLGLVDAVGAAPVLARAALEVDDVPLQTACLDALGRLGSPAGSTALEAGLGHPVAEVRRTAAQALGLLGGPRAVPALTPVLEDPAVEVARAAAQALGRSGPAGAAALEESTAPVARETVALAALGTALR</sequence>
<dbReference type="SMART" id="SM00567">
    <property type="entry name" value="EZ_HEAT"/>
    <property type="match status" value="5"/>
</dbReference>
<dbReference type="PANTHER" id="PTHR12697">
    <property type="entry name" value="PBS LYASE HEAT-LIKE PROTEIN"/>
    <property type="match status" value="1"/>
</dbReference>
<dbReference type="InterPro" id="IPR016024">
    <property type="entry name" value="ARM-type_fold"/>
</dbReference>
<name>A0A7Y9RRV0_9ACTN</name>